<reference evidence="1 2" key="1">
    <citation type="submission" date="2020-08" db="EMBL/GenBank/DDBJ databases">
        <title>The isolate Caproiciproducens sp. 7D4C2 produces n-caproate at mildly acidic conditions from hexoses: genome and rBOX comparison with related strains and chain-elongating bacteria.</title>
        <authorList>
            <person name="Esquivel-Elizondo S."/>
            <person name="Bagci C."/>
            <person name="Temovska M."/>
            <person name="Jeon B.S."/>
            <person name="Bessarab I."/>
            <person name="Williams R.B.H."/>
            <person name="Huson D.H."/>
            <person name="Angenent L.T."/>
        </authorList>
    </citation>
    <scope>NUCLEOTIDE SEQUENCE [LARGE SCALE GENOMIC DNA]</scope>
    <source>
        <strain evidence="1 2">7D4C2</strain>
    </source>
</reference>
<dbReference type="RefSeq" id="WP_187034280.1">
    <property type="nucleotide sequence ID" value="NZ_CP060286.1"/>
</dbReference>
<dbReference type="KEGG" id="cfem:HCR03_11345"/>
<dbReference type="Proteomes" id="UP000515909">
    <property type="component" value="Chromosome"/>
</dbReference>
<proteinExistence type="predicted"/>
<accession>A0A7G8T6V9</accession>
<organism evidence="1 2">
    <name type="scientific">Caproicibacter fermentans</name>
    <dbReference type="NCBI Taxonomy" id="2576756"/>
    <lineage>
        <taxon>Bacteria</taxon>
        <taxon>Bacillati</taxon>
        <taxon>Bacillota</taxon>
        <taxon>Clostridia</taxon>
        <taxon>Eubacteriales</taxon>
        <taxon>Acutalibacteraceae</taxon>
        <taxon>Caproicibacter</taxon>
    </lineage>
</organism>
<dbReference type="AlphaFoldDB" id="A0A7G8T6V9"/>
<evidence type="ECO:0000313" key="1">
    <source>
        <dbReference type="EMBL" id="QNK39350.1"/>
    </source>
</evidence>
<sequence>MIQSQEKRLTVDLNQSLSQSEKQFMKKYCKILNEFNLDENNVLVLNLSDEELIKKYSFTNSDLILLHKIINSSKEINKNYNHPSSQIQPNIFVEGTVIYFTASDVDTLLLAAATAGPTAMIAALDLVATMTGGPVATAITTVLGDNRICINRQFLLPLYSGAHLW</sequence>
<name>A0A7G8T6V9_9FIRM</name>
<evidence type="ECO:0000313" key="2">
    <source>
        <dbReference type="Proteomes" id="UP000515909"/>
    </source>
</evidence>
<gene>
    <name evidence="1" type="ORF">HCR03_11345</name>
</gene>
<protein>
    <submittedName>
        <fullName evidence="1">Uncharacterized protein</fullName>
    </submittedName>
</protein>
<dbReference type="EMBL" id="CP060286">
    <property type="protein sequence ID" value="QNK39350.1"/>
    <property type="molecule type" value="Genomic_DNA"/>
</dbReference>